<proteinExistence type="predicted"/>
<feature type="transmembrane region" description="Helical" evidence="1">
    <location>
        <begin position="38"/>
        <end position="56"/>
    </location>
</feature>
<keyword evidence="1" id="KW-1133">Transmembrane helix</keyword>
<protein>
    <submittedName>
        <fullName evidence="2">Genomic scaffold, ProqFM164S02</fullName>
    </submittedName>
</protein>
<evidence type="ECO:0000313" key="3">
    <source>
        <dbReference type="Proteomes" id="UP000030686"/>
    </source>
</evidence>
<reference evidence="2" key="1">
    <citation type="journal article" date="2014" name="Nat. Commun.">
        <title>Multiple recent horizontal transfers of a large genomic region in cheese making fungi.</title>
        <authorList>
            <person name="Cheeseman K."/>
            <person name="Ropars J."/>
            <person name="Renault P."/>
            <person name="Dupont J."/>
            <person name="Gouzy J."/>
            <person name="Branca A."/>
            <person name="Abraham A.L."/>
            <person name="Ceppi M."/>
            <person name="Conseiller E."/>
            <person name="Debuchy R."/>
            <person name="Malagnac F."/>
            <person name="Goarin A."/>
            <person name="Silar P."/>
            <person name="Lacoste S."/>
            <person name="Sallet E."/>
            <person name="Bensimon A."/>
            <person name="Giraud T."/>
            <person name="Brygoo Y."/>
        </authorList>
    </citation>
    <scope>NUCLEOTIDE SEQUENCE [LARGE SCALE GENOMIC DNA]</scope>
    <source>
        <strain evidence="2">FM164</strain>
    </source>
</reference>
<dbReference type="OMA" id="RCKSKTD"/>
<gene>
    <name evidence="2" type="ORF">PROQFM164_S02g002377</name>
</gene>
<dbReference type="OrthoDB" id="4305153at2759"/>
<dbReference type="EMBL" id="HG792016">
    <property type="protein sequence ID" value="CDM32226.1"/>
    <property type="molecule type" value="Genomic_DNA"/>
</dbReference>
<dbReference type="AlphaFoldDB" id="W6Q8C2"/>
<keyword evidence="1" id="KW-0472">Membrane</keyword>
<accession>W6Q8C2</accession>
<evidence type="ECO:0000256" key="1">
    <source>
        <dbReference type="SAM" id="Phobius"/>
    </source>
</evidence>
<name>W6Q8C2_PENRF</name>
<dbReference type="Proteomes" id="UP000030686">
    <property type="component" value="Unassembled WGS sequence"/>
</dbReference>
<sequence>MQHNPINNPLAIMSVSSQIYDEARRTFYSLNTFTFGSFYGLPVFLIGIGAENAMLLRSVRCKSKTDEYKDYADDIRSCLTKAAVAGQTPSQELRIHHFEDLYLNLVTRGQPPVDVPTYWSNDCRLVRPDIADACAFPGRKRFSLNVILRKYEVDGRNADRRSTVSFELYIQNKRACA</sequence>
<organism evidence="2 3">
    <name type="scientific">Penicillium roqueforti (strain FM164)</name>
    <dbReference type="NCBI Taxonomy" id="1365484"/>
    <lineage>
        <taxon>Eukaryota</taxon>
        <taxon>Fungi</taxon>
        <taxon>Dikarya</taxon>
        <taxon>Ascomycota</taxon>
        <taxon>Pezizomycotina</taxon>
        <taxon>Eurotiomycetes</taxon>
        <taxon>Eurotiomycetidae</taxon>
        <taxon>Eurotiales</taxon>
        <taxon>Aspergillaceae</taxon>
        <taxon>Penicillium</taxon>
    </lineage>
</organism>
<keyword evidence="1" id="KW-0812">Transmembrane</keyword>
<keyword evidence="3" id="KW-1185">Reference proteome</keyword>
<evidence type="ECO:0000313" key="2">
    <source>
        <dbReference type="EMBL" id="CDM32226.1"/>
    </source>
</evidence>